<keyword evidence="4" id="KW-0067">ATP-binding</keyword>
<evidence type="ECO:0000256" key="1">
    <source>
        <dbReference type="ARBA" id="ARBA00008276"/>
    </source>
</evidence>
<name>A0A3P7ZPZ9_HELPZ</name>
<evidence type="ECO:0000256" key="3">
    <source>
        <dbReference type="ARBA" id="ARBA00022741"/>
    </source>
</evidence>
<dbReference type="PANTHER" id="PTHR11136">
    <property type="entry name" value="FOLYLPOLYGLUTAMATE SYNTHASE-RELATED"/>
    <property type="match status" value="1"/>
</dbReference>
<dbReference type="OrthoDB" id="5212574at2759"/>
<dbReference type="AlphaFoldDB" id="A0A3P7ZPZ9"/>
<dbReference type="EMBL" id="UZAH01026406">
    <property type="protein sequence ID" value="VDO80233.1"/>
    <property type="molecule type" value="Genomic_DNA"/>
</dbReference>
<dbReference type="UniPathway" id="UPA00850"/>
<evidence type="ECO:0000256" key="2">
    <source>
        <dbReference type="ARBA" id="ARBA00022598"/>
    </source>
</evidence>
<evidence type="ECO:0000256" key="4">
    <source>
        <dbReference type="ARBA" id="ARBA00022840"/>
    </source>
</evidence>
<evidence type="ECO:0000313" key="6">
    <source>
        <dbReference type="Proteomes" id="UP000050761"/>
    </source>
</evidence>
<sequence length="396" mass="44253">MIDRSVFARLGRRVVTATVGGSFRSLQSRLLAVKRARIMLPVAFSHTMVKELPQSPYEAAIVHLNSLQSNAVTLQKSREKRGLLQEMNVPDTILKLSKCGIEVRSPHLVHARERIRINGTPISEALFAKHFFTVYNLLKKNEAEDGMPPYFKFLTLLSFHVFLEESVDVAIVEVGIGGEYDCTNVVRHPVVCGISTLDIDHTSILGSTLPEIAWHKAGILKCGTPSIISLPPLDALSVIESRGVERETEVHIAPPYESYFFPHGNVSAGIAGDHQKINISLALQLARTWLQRMGREVAVFPDASENEWHAGEPFNVPVPVVEAIESCQWRGRSHIVNTDRVRYYLDGAHTPKSMEVCWLWPKSSCLVTEEILSDHHFLFSLMITLLKAMICCWTAG</sequence>
<dbReference type="GO" id="GO:0005739">
    <property type="term" value="C:mitochondrion"/>
    <property type="evidence" value="ECO:0007669"/>
    <property type="project" value="TreeGrafter"/>
</dbReference>
<proteinExistence type="inferred from homology"/>
<dbReference type="PANTHER" id="PTHR11136:SF5">
    <property type="entry name" value="FOLYLPOLYGLUTAMATE SYNTHASE, MITOCHONDRIAL"/>
    <property type="match status" value="1"/>
</dbReference>
<dbReference type="WBParaSite" id="HPBE_0000933101-mRNA-1">
    <property type="protein sequence ID" value="HPBE_0000933101-mRNA-1"/>
    <property type="gene ID" value="HPBE_0000933101"/>
</dbReference>
<dbReference type="NCBIfam" id="TIGR01499">
    <property type="entry name" value="folC"/>
    <property type="match status" value="1"/>
</dbReference>
<dbReference type="SUPFAM" id="SSF53623">
    <property type="entry name" value="MurD-like peptide ligases, catalytic domain"/>
    <property type="match status" value="1"/>
</dbReference>
<dbReference type="InterPro" id="IPR018109">
    <property type="entry name" value="Folylpolyglutamate_synth_CS"/>
</dbReference>
<keyword evidence="3" id="KW-0547">Nucleotide-binding</keyword>
<comment type="similarity">
    <text evidence="1">Belongs to the folylpolyglutamate synthase family.</text>
</comment>
<evidence type="ECO:0000313" key="7">
    <source>
        <dbReference type="WBParaSite" id="HPBE_0000933101-mRNA-1"/>
    </source>
</evidence>
<accession>A0A3P7ZPZ9</accession>
<reference evidence="7" key="2">
    <citation type="submission" date="2019-09" db="UniProtKB">
        <authorList>
            <consortium name="WormBaseParasite"/>
        </authorList>
    </citation>
    <scope>IDENTIFICATION</scope>
</reference>
<dbReference type="InterPro" id="IPR036565">
    <property type="entry name" value="Mur-like_cat_sf"/>
</dbReference>
<reference evidence="5 6" key="1">
    <citation type="submission" date="2018-11" db="EMBL/GenBank/DDBJ databases">
        <authorList>
            <consortium name="Pathogen Informatics"/>
        </authorList>
    </citation>
    <scope>NUCLEOTIDE SEQUENCE [LARGE SCALE GENOMIC DNA]</scope>
</reference>
<dbReference type="GO" id="GO:0004326">
    <property type="term" value="F:tetrahydrofolylpolyglutamate synthase activity"/>
    <property type="evidence" value="ECO:0007669"/>
    <property type="project" value="InterPro"/>
</dbReference>
<gene>
    <name evidence="5" type="ORF">HPBE_LOCUS9332</name>
</gene>
<dbReference type="GO" id="GO:0005524">
    <property type="term" value="F:ATP binding"/>
    <property type="evidence" value="ECO:0007669"/>
    <property type="project" value="UniProtKB-KW"/>
</dbReference>
<protein>
    <submittedName>
        <fullName evidence="7">Tetrahydrofolate synthase</fullName>
    </submittedName>
</protein>
<keyword evidence="2" id="KW-0436">Ligase</keyword>
<dbReference type="InterPro" id="IPR001645">
    <property type="entry name" value="Folylpolyglutamate_synth"/>
</dbReference>
<dbReference type="Proteomes" id="UP000050761">
    <property type="component" value="Unassembled WGS sequence"/>
</dbReference>
<dbReference type="GO" id="GO:0005829">
    <property type="term" value="C:cytosol"/>
    <property type="evidence" value="ECO:0007669"/>
    <property type="project" value="TreeGrafter"/>
</dbReference>
<dbReference type="PROSITE" id="PS01012">
    <property type="entry name" value="FOLYLPOLYGLU_SYNT_2"/>
    <property type="match status" value="1"/>
</dbReference>
<dbReference type="Gene3D" id="3.40.1190.10">
    <property type="entry name" value="Mur-like, catalytic domain"/>
    <property type="match status" value="1"/>
</dbReference>
<organism evidence="5">
    <name type="scientific">Heligmosomoides polygyrus</name>
    <name type="common">Parasitic roundworm</name>
    <dbReference type="NCBI Taxonomy" id="6339"/>
    <lineage>
        <taxon>Eukaryota</taxon>
        <taxon>Metazoa</taxon>
        <taxon>Ecdysozoa</taxon>
        <taxon>Nematoda</taxon>
        <taxon>Chromadorea</taxon>
        <taxon>Rhabditida</taxon>
        <taxon>Rhabditina</taxon>
        <taxon>Rhabditomorpha</taxon>
        <taxon>Strongyloidea</taxon>
        <taxon>Heligmosomidae</taxon>
        <taxon>Heligmosomoides</taxon>
    </lineage>
</organism>
<keyword evidence="6" id="KW-1185">Reference proteome</keyword>
<evidence type="ECO:0000313" key="5">
    <source>
        <dbReference type="EMBL" id="VDO80233.1"/>
    </source>
</evidence>